<dbReference type="AlphaFoldDB" id="A0A4W5KN96"/>
<organism evidence="1 2">
    <name type="scientific">Hucho hucho</name>
    <name type="common">huchen</name>
    <dbReference type="NCBI Taxonomy" id="62062"/>
    <lineage>
        <taxon>Eukaryota</taxon>
        <taxon>Metazoa</taxon>
        <taxon>Chordata</taxon>
        <taxon>Craniata</taxon>
        <taxon>Vertebrata</taxon>
        <taxon>Euteleostomi</taxon>
        <taxon>Actinopterygii</taxon>
        <taxon>Neopterygii</taxon>
        <taxon>Teleostei</taxon>
        <taxon>Protacanthopterygii</taxon>
        <taxon>Salmoniformes</taxon>
        <taxon>Salmonidae</taxon>
        <taxon>Salmoninae</taxon>
        <taxon>Hucho</taxon>
    </lineage>
</organism>
<evidence type="ECO:0000313" key="2">
    <source>
        <dbReference type="Proteomes" id="UP000314982"/>
    </source>
</evidence>
<proteinExistence type="predicted"/>
<protein>
    <submittedName>
        <fullName evidence="1">Uncharacterized protein</fullName>
    </submittedName>
</protein>
<dbReference type="PANTHER" id="PTHR12241:SF161">
    <property type="entry name" value="TUBULIN POLYGLUTAMYLASE TTLL6"/>
    <property type="match status" value="1"/>
</dbReference>
<keyword evidence="2" id="KW-1185">Reference proteome</keyword>
<dbReference type="GO" id="GO:0036064">
    <property type="term" value="C:ciliary basal body"/>
    <property type="evidence" value="ECO:0007669"/>
    <property type="project" value="TreeGrafter"/>
</dbReference>
<dbReference type="GO" id="GO:0000226">
    <property type="term" value="P:microtubule cytoskeleton organization"/>
    <property type="evidence" value="ECO:0007669"/>
    <property type="project" value="TreeGrafter"/>
</dbReference>
<evidence type="ECO:0000313" key="1">
    <source>
        <dbReference type="Ensembl" id="ENSHHUP00000018738.1"/>
    </source>
</evidence>
<reference evidence="2" key="1">
    <citation type="submission" date="2018-06" db="EMBL/GenBank/DDBJ databases">
        <title>Genome assembly of Danube salmon.</title>
        <authorList>
            <person name="Macqueen D.J."/>
            <person name="Gundappa M.K."/>
        </authorList>
    </citation>
    <scope>NUCLEOTIDE SEQUENCE [LARGE SCALE GENOMIC DNA]</scope>
</reference>
<dbReference type="GO" id="GO:0070740">
    <property type="term" value="F:tubulin-glutamic acid ligase activity"/>
    <property type="evidence" value="ECO:0007669"/>
    <property type="project" value="TreeGrafter"/>
</dbReference>
<dbReference type="Proteomes" id="UP000314982">
    <property type="component" value="Unassembled WGS sequence"/>
</dbReference>
<dbReference type="Ensembl" id="ENSHHUT00000019413.1">
    <property type="protein sequence ID" value="ENSHHUP00000018738.1"/>
    <property type="gene ID" value="ENSHHUG00000011684.1"/>
</dbReference>
<dbReference type="STRING" id="62062.ENSHHUP00000018738"/>
<dbReference type="GeneTree" id="ENSGT00940000161434"/>
<reference evidence="1" key="3">
    <citation type="submission" date="2025-09" db="UniProtKB">
        <authorList>
            <consortium name="Ensembl"/>
        </authorList>
    </citation>
    <scope>IDENTIFICATION</scope>
</reference>
<reference evidence="1" key="2">
    <citation type="submission" date="2025-08" db="UniProtKB">
        <authorList>
            <consortium name="Ensembl"/>
        </authorList>
    </citation>
    <scope>IDENTIFICATION</scope>
</reference>
<sequence length="305" mass="35022">MLMEPYLVITRIYSQCSTSHSNLDVGRKHFNIVNGNAVQLGASRALFSQGWSVFSQGWSVFSQGWSVFSQGWSVFSQNAPICSSVCLFLLFQMTVDQPDQLQVRERKLTHLLETMHCDTGKLWADIEDVVIKALVSAHSVLHYSYHTRFSHHAASQHRHRGLLRDPGLRRAHRPPPQALAVRGETTHSLAHVFVQCDVLVYLCVEINHSTSFTTDSRLDREVKDRLLYDTLVLINLGACDRRKATEEERRRIRDWLQHICSKETREQLQEPLRAKARGGVRDWACWGSLQERRVKSTKYPFAPSI</sequence>
<dbReference type="GO" id="GO:0015631">
    <property type="term" value="F:tubulin binding"/>
    <property type="evidence" value="ECO:0007669"/>
    <property type="project" value="TreeGrafter"/>
</dbReference>
<accession>A0A4W5KN96</accession>
<dbReference type="PANTHER" id="PTHR12241">
    <property type="entry name" value="TUBULIN POLYGLUTAMYLASE"/>
    <property type="match status" value="1"/>
</dbReference>
<name>A0A4W5KN96_9TELE</name>